<evidence type="ECO:0008006" key="3">
    <source>
        <dbReference type="Google" id="ProtNLM"/>
    </source>
</evidence>
<dbReference type="PANTHER" id="PTHR48229">
    <property type="entry name" value="CAIB/BAIF FAMILY ENZYME (AFU_ORTHOLOGUE AFUA_1G05360)-RELATED"/>
    <property type="match status" value="1"/>
</dbReference>
<dbReference type="InterPro" id="IPR052985">
    <property type="entry name" value="CoA-trans_III_biosynth/detox"/>
</dbReference>
<reference evidence="1 2" key="1">
    <citation type="journal article" date="2018" name="Nat. Biotechnol.">
        <title>A standardized bacterial taxonomy based on genome phylogeny substantially revises the tree of life.</title>
        <authorList>
            <person name="Parks D.H."/>
            <person name="Chuvochina M."/>
            <person name="Waite D.W."/>
            <person name="Rinke C."/>
            <person name="Skarshewski A."/>
            <person name="Chaumeil P.A."/>
            <person name="Hugenholtz P."/>
        </authorList>
    </citation>
    <scope>NUCLEOTIDE SEQUENCE [LARGE SCALE GENOMIC DNA]</scope>
    <source>
        <strain evidence="1">UBA9158</strain>
    </source>
</reference>
<dbReference type="PANTHER" id="PTHR48229:SF1">
    <property type="entry name" value="ALPHA METHYLACYL-COA RACEMASE-RELATED"/>
    <property type="match status" value="1"/>
</dbReference>
<dbReference type="SUPFAM" id="SSF89796">
    <property type="entry name" value="CoA-transferase family III (CaiB/BaiF)"/>
    <property type="match status" value="1"/>
</dbReference>
<proteinExistence type="predicted"/>
<protein>
    <recommendedName>
        <fullName evidence="3">Carnitine dehydratase</fullName>
    </recommendedName>
</protein>
<dbReference type="Pfam" id="PF02515">
    <property type="entry name" value="CoA_transf_3"/>
    <property type="match status" value="1"/>
</dbReference>
<gene>
    <name evidence="1" type="ORF">DCP75_01110</name>
</gene>
<dbReference type="GO" id="GO:0003824">
    <property type="term" value="F:catalytic activity"/>
    <property type="evidence" value="ECO:0007669"/>
    <property type="project" value="InterPro"/>
</dbReference>
<feature type="non-terminal residue" evidence="1">
    <location>
        <position position="49"/>
    </location>
</feature>
<dbReference type="InterPro" id="IPR023606">
    <property type="entry name" value="CoA-Trfase_III_dom_1_sf"/>
</dbReference>
<organism evidence="1 2">
    <name type="scientific">Haliea salexigens</name>
    <dbReference type="NCBI Taxonomy" id="287487"/>
    <lineage>
        <taxon>Bacteria</taxon>
        <taxon>Pseudomonadati</taxon>
        <taxon>Pseudomonadota</taxon>
        <taxon>Gammaproteobacteria</taxon>
        <taxon>Cellvibrionales</taxon>
        <taxon>Halieaceae</taxon>
        <taxon>Haliea</taxon>
    </lineage>
</organism>
<evidence type="ECO:0000313" key="1">
    <source>
        <dbReference type="EMBL" id="HAN26338.1"/>
    </source>
</evidence>
<accession>A0A3C1KIR4</accession>
<name>A0A3C1KIR4_9GAMM</name>
<dbReference type="Proteomes" id="UP000259273">
    <property type="component" value="Unassembled WGS sequence"/>
</dbReference>
<dbReference type="Gene3D" id="3.40.50.10540">
    <property type="entry name" value="Crotonobetainyl-coa:carnitine coa-transferase, domain 1"/>
    <property type="match status" value="1"/>
</dbReference>
<sequence>MLGFWFGGKAVTSATRPLEGLRVIELGQLLAGPFACTILAYFGAEVIKV</sequence>
<evidence type="ECO:0000313" key="2">
    <source>
        <dbReference type="Proteomes" id="UP000259273"/>
    </source>
</evidence>
<dbReference type="EMBL" id="DMND01000022">
    <property type="protein sequence ID" value="HAN26338.1"/>
    <property type="molecule type" value="Genomic_DNA"/>
</dbReference>
<dbReference type="InterPro" id="IPR003673">
    <property type="entry name" value="CoA-Trfase_fam_III"/>
</dbReference>
<comment type="caution">
    <text evidence="1">The sequence shown here is derived from an EMBL/GenBank/DDBJ whole genome shotgun (WGS) entry which is preliminary data.</text>
</comment>
<dbReference type="AlphaFoldDB" id="A0A3C1KIR4"/>